<evidence type="ECO:0000313" key="2">
    <source>
        <dbReference type="EMBL" id="KAK6509665.1"/>
    </source>
</evidence>
<dbReference type="Proteomes" id="UP001370758">
    <property type="component" value="Unassembled WGS sequence"/>
</dbReference>
<sequence>MKFKDCISSLLVFAELAVCGALSSSQRHYTASASTARAGRPTETTPIATARFTNVIGDYNRALGPSVADPYTPHHRRTDIWKRGTIAPRVDDDPSPTDPMFDRWLRPPSGPHQIYGCVNKPQLGGLLPLEIKKTGRYIMWQLENSLLSFKSQSLDPKNPCFPVFCYEDFNATVSICNRRHDMEDAVTLYGYEVGKMVWEMGVSVGFDARHFSLPWEGSKPLCEGPESEENAKISGSYVAWTSWSEDKWEVSISKEVEGCGDWRGSPNWVTTGKGLIPEEYPLDIF</sequence>
<accession>A0AAV9WLC8</accession>
<feature type="signal peptide" evidence="1">
    <location>
        <begin position="1"/>
        <end position="21"/>
    </location>
</feature>
<organism evidence="2 3">
    <name type="scientific">Arthrobotrys musiformis</name>
    <dbReference type="NCBI Taxonomy" id="47236"/>
    <lineage>
        <taxon>Eukaryota</taxon>
        <taxon>Fungi</taxon>
        <taxon>Dikarya</taxon>
        <taxon>Ascomycota</taxon>
        <taxon>Pezizomycotina</taxon>
        <taxon>Orbiliomycetes</taxon>
        <taxon>Orbiliales</taxon>
        <taxon>Orbiliaceae</taxon>
        <taxon>Arthrobotrys</taxon>
    </lineage>
</organism>
<dbReference type="EMBL" id="JAVHJL010000002">
    <property type="protein sequence ID" value="KAK6509665.1"/>
    <property type="molecule type" value="Genomic_DNA"/>
</dbReference>
<evidence type="ECO:0000313" key="3">
    <source>
        <dbReference type="Proteomes" id="UP001370758"/>
    </source>
</evidence>
<evidence type="ECO:0000256" key="1">
    <source>
        <dbReference type="SAM" id="SignalP"/>
    </source>
</evidence>
<keyword evidence="3" id="KW-1185">Reference proteome</keyword>
<gene>
    <name evidence="2" type="ORF">TWF481_004396</name>
</gene>
<keyword evidence="1" id="KW-0732">Signal</keyword>
<reference evidence="2 3" key="1">
    <citation type="submission" date="2023-08" db="EMBL/GenBank/DDBJ databases">
        <authorList>
            <person name="Palmer J.M."/>
        </authorList>
    </citation>
    <scope>NUCLEOTIDE SEQUENCE [LARGE SCALE GENOMIC DNA]</scope>
    <source>
        <strain evidence="2 3">TWF481</strain>
    </source>
</reference>
<feature type="chain" id="PRO_5043844174" evidence="1">
    <location>
        <begin position="22"/>
        <end position="285"/>
    </location>
</feature>
<comment type="caution">
    <text evidence="2">The sequence shown here is derived from an EMBL/GenBank/DDBJ whole genome shotgun (WGS) entry which is preliminary data.</text>
</comment>
<protein>
    <submittedName>
        <fullName evidence="2">Uncharacterized protein</fullName>
    </submittedName>
</protein>
<proteinExistence type="predicted"/>
<dbReference type="AlphaFoldDB" id="A0AAV9WLC8"/>
<name>A0AAV9WLC8_9PEZI</name>